<name>A0AAW1QZD1_9CHLO</name>
<comment type="caution">
    <text evidence="2">The sequence shown here is derived from an EMBL/GenBank/DDBJ whole genome shotgun (WGS) entry which is preliminary data.</text>
</comment>
<evidence type="ECO:0000256" key="1">
    <source>
        <dbReference type="SAM" id="MobiDB-lite"/>
    </source>
</evidence>
<feature type="region of interest" description="Disordered" evidence="1">
    <location>
        <begin position="116"/>
        <end position="141"/>
    </location>
</feature>
<dbReference type="PANTHER" id="PTHR28617:SF1">
    <property type="entry name" value="CILIA- AND FLAGELLA-ASSOCIATED PROTEIN 77"/>
    <property type="match status" value="1"/>
</dbReference>
<evidence type="ECO:0008006" key="4">
    <source>
        <dbReference type="Google" id="ProtNLM"/>
    </source>
</evidence>
<keyword evidence="3" id="KW-1185">Reference proteome</keyword>
<dbReference type="PANTHER" id="PTHR28617">
    <property type="entry name" value="CILIA- AND FLAGELLA-ASSOCIATED PROTEIN 77"/>
    <property type="match status" value="1"/>
</dbReference>
<dbReference type="EMBL" id="JALJOS010000020">
    <property type="protein sequence ID" value="KAK9826640.1"/>
    <property type="molecule type" value="Genomic_DNA"/>
</dbReference>
<protein>
    <recommendedName>
        <fullName evidence="4">Flagellar associated protein</fullName>
    </recommendedName>
</protein>
<dbReference type="Pfam" id="PF14825">
    <property type="entry name" value="CFAP77"/>
    <property type="match status" value="1"/>
</dbReference>
<evidence type="ECO:0000313" key="3">
    <source>
        <dbReference type="Proteomes" id="UP001438707"/>
    </source>
</evidence>
<dbReference type="InterPro" id="IPR029147">
    <property type="entry name" value="CFAP77"/>
</dbReference>
<dbReference type="Proteomes" id="UP001438707">
    <property type="component" value="Unassembled WGS sequence"/>
</dbReference>
<proteinExistence type="predicted"/>
<organism evidence="2 3">
    <name type="scientific">Apatococcus lobatus</name>
    <dbReference type="NCBI Taxonomy" id="904363"/>
    <lineage>
        <taxon>Eukaryota</taxon>
        <taxon>Viridiplantae</taxon>
        <taxon>Chlorophyta</taxon>
        <taxon>core chlorophytes</taxon>
        <taxon>Trebouxiophyceae</taxon>
        <taxon>Chlorellales</taxon>
        <taxon>Chlorellaceae</taxon>
        <taxon>Apatococcus</taxon>
    </lineage>
</organism>
<dbReference type="AlphaFoldDB" id="A0AAW1QZD1"/>
<gene>
    <name evidence="2" type="ORF">WJX74_007388</name>
</gene>
<accession>A0AAW1QZD1</accession>
<evidence type="ECO:0000313" key="2">
    <source>
        <dbReference type="EMBL" id="KAK9826640.1"/>
    </source>
</evidence>
<sequence>MATEVGAERRIYLEDLRCGKLRPSMKTNILIQNVELGKPKKTTFQSPPPERVFGIVRPADPEGARDVSMIWKEHHANPDARPGPDFRTTNKLAAKRGLTTSKQQHAFRAMNTQPLTTHNATSVPSPLPSERNPDHVYGKPSTYKSMEDIRVVGRDDPVMKHLMQGAYGWDWIRMNLARAEDFDSTAHYIAPGQTKATAGHAATHALPVGTLPAGLLTGNDSGTFKLSKFTKNAAYRVDDRRPKAIAKGNTVKTVSEFSASVPGAVGPVTVALPAPAVSAC</sequence>
<reference evidence="2 3" key="1">
    <citation type="journal article" date="2024" name="Nat. Commun.">
        <title>Phylogenomics reveals the evolutionary origins of lichenization in chlorophyte algae.</title>
        <authorList>
            <person name="Puginier C."/>
            <person name="Libourel C."/>
            <person name="Otte J."/>
            <person name="Skaloud P."/>
            <person name="Haon M."/>
            <person name="Grisel S."/>
            <person name="Petersen M."/>
            <person name="Berrin J.G."/>
            <person name="Delaux P.M."/>
            <person name="Dal Grande F."/>
            <person name="Keller J."/>
        </authorList>
    </citation>
    <scope>NUCLEOTIDE SEQUENCE [LARGE SCALE GENOMIC DNA]</scope>
    <source>
        <strain evidence="2 3">SAG 2145</strain>
    </source>
</reference>